<keyword evidence="2" id="KW-1185">Reference proteome</keyword>
<evidence type="ECO:0000313" key="2">
    <source>
        <dbReference type="Proteomes" id="UP000499080"/>
    </source>
</evidence>
<dbReference type="EMBL" id="BGPR01006372">
    <property type="protein sequence ID" value="GBN18386.1"/>
    <property type="molecule type" value="Genomic_DNA"/>
</dbReference>
<dbReference type="AlphaFoldDB" id="A0A4Y2LY12"/>
<accession>A0A4Y2LY12</accession>
<dbReference type="OrthoDB" id="6436235at2759"/>
<comment type="caution">
    <text evidence="1">The sequence shown here is derived from an EMBL/GenBank/DDBJ whole genome shotgun (WGS) entry which is preliminary data.</text>
</comment>
<organism evidence="1 2">
    <name type="scientific">Araneus ventricosus</name>
    <name type="common">Orbweaver spider</name>
    <name type="synonym">Epeira ventricosa</name>
    <dbReference type="NCBI Taxonomy" id="182803"/>
    <lineage>
        <taxon>Eukaryota</taxon>
        <taxon>Metazoa</taxon>
        <taxon>Ecdysozoa</taxon>
        <taxon>Arthropoda</taxon>
        <taxon>Chelicerata</taxon>
        <taxon>Arachnida</taxon>
        <taxon>Araneae</taxon>
        <taxon>Araneomorphae</taxon>
        <taxon>Entelegynae</taxon>
        <taxon>Araneoidea</taxon>
        <taxon>Araneidae</taxon>
        <taxon>Araneus</taxon>
    </lineage>
</organism>
<proteinExistence type="predicted"/>
<sequence>MTQACQTDMERLERGIYLPWSTYFPTPPGLIRPLPRYIKRILTLEKVGEMLTPEDLSVKAEIEKSGIVIEGEAQGPNGIYNIIIQQINKRFPILFMEPFNKCLHLGTFPDLLKLGNIILFKKEGKPEDKVSSYRPISLLPTIGNVLQNKGSITTWRDLTRLATTFTDSERGAQWN</sequence>
<protein>
    <submittedName>
        <fullName evidence="1">Uncharacterized protein</fullName>
    </submittedName>
</protein>
<evidence type="ECO:0000313" key="1">
    <source>
        <dbReference type="EMBL" id="GBN18386.1"/>
    </source>
</evidence>
<name>A0A4Y2LY12_ARAVE</name>
<gene>
    <name evidence="1" type="ORF">AVEN_67315_1</name>
</gene>
<dbReference type="Proteomes" id="UP000499080">
    <property type="component" value="Unassembled WGS sequence"/>
</dbReference>
<reference evidence="1 2" key="1">
    <citation type="journal article" date="2019" name="Sci. Rep.">
        <title>Orb-weaving spider Araneus ventricosus genome elucidates the spidroin gene catalogue.</title>
        <authorList>
            <person name="Kono N."/>
            <person name="Nakamura H."/>
            <person name="Ohtoshi R."/>
            <person name="Moran D.A.P."/>
            <person name="Shinohara A."/>
            <person name="Yoshida Y."/>
            <person name="Fujiwara M."/>
            <person name="Mori M."/>
            <person name="Tomita M."/>
            <person name="Arakawa K."/>
        </authorList>
    </citation>
    <scope>NUCLEOTIDE SEQUENCE [LARGE SCALE GENOMIC DNA]</scope>
</reference>